<keyword evidence="1" id="KW-1133">Transmembrane helix</keyword>
<protein>
    <recommendedName>
        <fullName evidence="4">Yip1 domain-containing protein</fullName>
    </recommendedName>
</protein>
<dbReference type="Proteomes" id="UP000304148">
    <property type="component" value="Chromosome"/>
</dbReference>
<feature type="transmembrane region" description="Helical" evidence="1">
    <location>
        <begin position="257"/>
        <end position="279"/>
    </location>
</feature>
<evidence type="ECO:0000313" key="2">
    <source>
        <dbReference type="EMBL" id="SYX82104.1"/>
    </source>
</evidence>
<feature type="transmembrane region" description="Helical" evidence="1">
    <location>
        <begin position="158"/>
        <end position="182"/>
    </location>
</feature>
<proteinExistence type="predicted"/>
<evidence type="ECO:0000256" key="1">
    <source>
        <dbReference type="SAM" id="Phobius"/>
    </source>
</evidence>
<organism evidence="2 3">
    <name type="scientific">Paenibacillus alvei</name>
    <name type="common">Bacillus alvei</name>
    <dbReference type="NCBI Taxonomy" id="44250"/>
    <lineage>
        <taxon>Bacteria</taxon>
        <taxon>Bacillati</taxon>
        <taxon>Bacillota</taxon>
        <taxon>Bacilli</taxon>
        <taxon>Bacillales</taxon>
        <taxon>Paenibacillaceae</taxon>
        <taxon>Paenibacillus</taxon>
    </lineage>
</organism>
<keyword evidence="1" id="KW-0812">Transmembrane</keyword>
<accession>A0A383R6E7</accession>
<name>A0A383R6E7_PAEAL</name>
<dbReference type="AlphaFoldDB" id="A0A383R6E7"/>
<evidence type="ECO:0008006" key="4">
    <source>
        <dbReference type="Google" id="ProtNLM"/>
    </source>
</evidence>
<reference evidence="3" key="1">
    <citation type="submission" date="2018-08" db="EMBL/GenBank/DDBJ databases">
        <authorList>
            <person name="Chevrot R."/>
        </authorList>
    </citation>
    <scope>NUCLEOTIDE SEQUENCE [LARGE SCALE GENOMIC DNA]</scope>
</reference>
<keyword evidence="1" id="KW-0472">Membrane</keyword>
<feature type="transmembrane region" description="Helical" evidence="1">
    <location>
        <begin position="209"/>
        <end position="237"/>
    </location>
</feature>
<gene>
    <name evidence="2" type="ORF">PBLR_10524</name>
</gene>
<evidence type="ECO:0000313" key="3">
    <source>
        <dbReference type="Proteomes" id="UP000304148"/>
    </source>
</evidence>
<dbReference type="EMBL" id="LS992241">
    <property type="protein sequence ID" value="SYX82104.1"/>
    <property type="molecule type" value="Genomic_DNA"/>
</dbReference>
<sequence>MLSNGVRLDKKHSQLGENKEEMETMVVCNRCGKPINDNEPHQCSAGAGAASSQQASSAAEASAQQVSAAAETASHKTPGSTVPEWAKSIDSKSILQLLKNPASARNLAVSDWVYAVIAALVSALGFALFGYTLFGSLFASLMSPLSLLGGSGSLTPPFSFFIQLFIYQIIGLAALFISIWFISRWKGSKPLDLKTTFVQLAAMQMPFGLGFVLAFLLAIIGFSSLAVAVAAFTWFVSVILVTTEAMEHTEVVRPNRFLFITASMGAYFFLTYIVFKIVVM</sequence>
<feature type="transmembrane region" description="Helical" evidence="1">
    <location>
        <begin position="112"/>
        <end position="138"/>
    </location>
</feature>